<gene>
    <name evidence="2" type="ORF">TRAPUB_9219</name>
</gene>
<sequence>SLSNDISMPSSGDSLQRLRALPRAPAPNDDAATVKSNLPHQDVELLQNILAYHVAHRPGSSVFGNSHANRLRLTEAYVRPRQEVRDAPQRDSSRQPPGTQKARPRADELEAVTVCEIVVEEGRGLFSPLFALGIAADIDATGLSTSMNIIWHAAAVRCVPPLTASTDTHARTCAPLGLAKCGPAGKQVFDGGDGRLLISASQIVSPIQGRATGAAARASRTSVAVPEGRAKL</sequence>
<feature type="compositionally biased region" description="Basic and acidic residues" evidence="1">
    <location>
        <begin position="78"/>
        <end position="93"/>
    </location>
</feature>
<comment type="caution">
    <text evidence="2">The sequence shown here is derived from an EMBL/GenBank/DDBJ whole genome shotgun (WGS) entry which is preliminary data.</text>
</comment>
<protein>
    <submittedName>
        <fullName evidence="2">Uncharacterized protein</fullName>
    </submittedName>
</protein>
<proteinExistence type="predicted"/>
<dbReference type="Proteomes" id="UP000184267">
    <property type="component" value="Unassembled WGS sequence"/>
</dbReference>
<feature type="region of interest" description="Disordered" evidence="1">
    <location>
        <begin position="75"/>
        <end position="106"/>
    </location>
</feature>
<evidence type="ECO:0000256" key="1">
    <source>
        <dbReference type="SAM" id="MobiDB-lite"/>
    </source>
</evidence>
<dbReference type="OrthoDB" id="2831072at2759"/>
<accession>A0A1M2W2Z9</accession>
<reference evidence="2 3" key="1">
    <citation type="submission" date="2016-10" db="EMBL/GenBank/DDBJ databases">
        <title>Genome sequence of the basidiomycete white-rot fungus Trametes pubescens.</title>
        <authorList>
            <person name="Makela M.R."/>
            <person name="Granchi Z."/>
            <person name="Peng M."/>
            <person name="De Vries R.P."/>
            <person name="Grigoriev I."/>
            <person name="Riley R."/>
            <person name="Hilden K."/>
        </authorList>
    </citation>
    <scope>NUCLEOTIDE SEQUENCE [LARGE SCALE GENOMIC DNA]</scope>
    <source>
        <strain evidence="2 3">FBCC735</strain>
    </source>
</reference>
<keyword evidence="3" id="KW-1185">Reference proteome</keyword>
<evidence type="ECO:0000313" key="3">
    <source>
        <dbReference type="Proteomes" id="UP000184267"/>
    </source>
</evidence>
<dbReference type="OMA" id="GNSHANR"/>
<name>A0A1M2W2Z9_TRAPU</name>
<dbReference type="STRING" id="154538.A0A1M2W2Z9"/>
<dbReference type="AlphaFoldDB" id="A0A1M2W2Z9"/>
<dbReference type="EMBL" id="MNAD01000316">
    <property type="protein sequence ID" value="OJT14235.1"/>
    <property type="molecule type" value="Genomic_DNA"/>
</dbReference>
<organism evidence="2 3">
    <name type="scientific">Trametes pubescens</name>
    <name type="common">White-rot fungus</name>
    <dbReference type="NCBI Taxonomy" id="154538"/>
    <lineage>
        <taxon>Eukaryota</taxon>
        <taxon>Fungi</taxon>
        <taxon>Dikarya</taxon>
        <taxon>Basidiomycota</taxon>
        <taxon>Agaricomycotina</taxon>
        <taxon>Agaricomycetes</taxon>
        <taxon>Polyporales</taxon>
        <taxon>Polyporaceae</taxon>
        <taxon>Trametes</taxon>
    </lineage>
</organism>
<evidence type="ECO:0000313" key="2">
    <source>
        <dbReference type="EMBL" id="OJT14235.1"/>
    </source>
</evidence>
<feature type="non-terminal residue" evidence="2">
    <location>
        <position position="1"/>
    </location>
</feature>